<dbReference type="InterPro" id="IPR007349">
    <property type="entry name" value="DUF418"/>
</dbReference>
<keyword evidence="1" id="KW-0472">Membrane</keyword>
<evidence type="ECO:0000313" key="3">
    <source>
        <dbReference type="EMBL" id="RLL42671.1"/>
    </source>
</evidence>
<dbReference type="AlphaFoldDB" id="A0A498D386"/>
<feature type="transmembrane region" description="Helical" evidence="1">
    <location>
        <begin position="200"/>
        <end position="218"/>
    </location>
</feature>
<feature type="transmembrane region" description="Helical" evidence="1">
    <location>
        <begin position="136"/>
        <end position="155"/>
    </location>
</feature>
<name>A0A498D386_9BACI</name>
<keyword evidence="1" id="KW-0812">Transmembrane</keyword>
<dbReference type="Proteomes" id="UP000270219">
    <property type="component" value="Unassembled WGS sequence"/>
</dbReference>
<dbReference type="InterPro" id="IPR052529">
    <property type="entry name" value="Bact_Transport_Assoc"/>
</dbReference>
<evidence type="ECO:0000259" key="2">
    <source>
        <dbReference type="Pfam" id="PF04235"/>
    </source>
</evidence>
<feature type="transmembrane region" description="Helical" evidence="1">
    <location>
        <begin position="336"/>
        <end position="357"/>
    </location>
</feature>
<proteinExistence type="predicted"/>
<evidence type="ECO:0000313" key="4">
    <source>
        <dbReference type="Proteomes" id="UP000270219"/>
    </source>
</evidence>
<feature type="transmembrane region" description="Helical" evidence="1">
    <location>
        <begin position="268"/>
        <end position="290"/>
    </location>
</feature>
<feature type="transmembrane region" description="Helical" evidence="1">
    <location>
        <begin position="114"/>
        <end position="129"/>
    </location>
</feature>
<gene>
    <name evidence="3" type="ORF">D8M04_14025</name>
</gene>
<dbReference type="RefSeq" id="WP_121524036.1">
    <property type="nucleotide sequence ID" value="NZ_RCHR01000005.1"/>
</dbReference>
<protein>
    <submittedName>
        <fullName evidence="3">DUF418 domain-containing protein</fullName>
    </submittedName>
</protein>
<feature type="transmembrane region" description="Helical" evidence="1">
    <location>
        <begin position="91"/>
        <end position="108"/>
    </location>
</feature>
<dbReference type="EMBL" id="RCHR01000005">
    <property type="protein sequence ID" value="RLL42671.1"/>
    <property type="molecule type" value="Genomic_DNA"/>
</dbReference>
<dbReference type="PANTHER" id="PTHR30590:SF2">
    <property type="entry name" value="INNER MEMBRANE PROTEIN"/>
    <property type="match status" value="1"/>
</dbReference>
<reference evidence="3 4" key="1">
    <citation type="submission" date="2018-10" db="EMBL/GenBank/DDBJ databases">
        <title>Oceanobacillus sp. YLB-02 draft genome.</title>
        <authorList>
            <person name="Yu L."/>
        </authorList>
    </citation>
    <scope>NUCLEOTIDE SEQUENCE [LARGE SCALE GENOMIC DNA]</scope>
    <source>
        <strain evidence="3 4">YLB-02</strain>
    </source>
</reference>
<accession>A0A498D386</accession>
<keyword evidence="4" id="KW-1185">Reference proteome</keyword>
<dbReference type="PANTHER" id="PTHR30590">
    <property type="entry name" value="INNER MEMBRANE PROTEIN"/>
    <property type="match status" value="1"/>
</dbReference>
<organism evidence="3 4">
    <name type="scientific">Oceanobacillus piezotolerans</name>
    <dbReference type="NCBI Taxonomy" id="2448030"/>
    <lineage>
        <taxon>Bacteria</taxon>
        <taxon>Bacillati</taxon>
        <taxon>Bacillota</taxon>
        <taxon>Bacilli</taxon>
        <taxon>Bacillales</taxon>
        <taxon>Bacillaceae</taxon>
        <taxon>Oceanobacillus</taxon>
    </lineage>
</organism>
<comment type="caution">
    <text evidence="3">The sequence shown here is derived from an EMBL/GenBank/DDBJ whole genome shotgun (WGS) entry which is preliminary data.</text>
</comment>
<dbReference type="Pfam" id="PF04235">
    <property type="entry name" value="DUF418"/>
    <property type="match status" value="1"/>
</dbReference>
<feature type="transmembrane region" description="Helical" evidence="1">
    <location>
        <begin position="12"/>
        <end position="31"/>
    </location>
</feature>
<feature type="transmembrane region" description="Helical" evidence="1">
    <location>
        <begin position="238"/>
        <end position="256"/>
    </location>
</feature>
<evidence type="ECO:0000256" key="1">
    <source>
        <dbReference type="SAM" id="Phobius"/>
    </source>
</evidence>
<keyword evidence="1" id="KW-1133">Transmembrane helix</keyword>
<dbReference type="OrthoDB" id="9807744at2"/>
<sequence>MKQRVNTIDALRGFSLLGILIANMLIFQYGMFGKDKPEHFQLSSFDTVSYVWTKIFVEGSFLPIFIFLFGYSMMKLKEKLEKNNMKVKRHFVRRFILFLTLGLLHSIFIWEGDILLMYGCIGLFMLMFINRKRKTLLVWAIALLFLNSFMGFGSYEETDKEIEKMESYIEKETVAYSSESYADALGFRYSDETPFDFPDYFYIVFLFITPLIISPLLLFGMYGAKSNWFTDPRKEKRLYIRGAIIFGIVGLLLKSSHYIMNDLSWTTGAYSVGAILLAIGYIFGFAILYTKVNRKVMSYIEKVGRLSLTNYLVQSIICTSLFYGYGMGLFGRLGVFQGILLAFFIFAMQILFSHYYLKFFKIGPFEKVMRIFTYLSWNGQPKRRKKKVVEEVA</sequence>
<feature type="transmembrane region" description="Helical" evidence="1">
    <location>
        <begin position="51"/>
        <end position="71"/>
    </location>
</feature>
<feature type="domain" description="DUF418" evidence="2">
    <location>
        <begin position="224"/>
        <end position="375"/>
    </location>
</feature>
<feature type="transmembrane region" description="Helical" evidence="1">
    <location>
        <begin position="311"/>
        <end position="330"/>
    </location>
</feature>